<evidence type="ECO:0000313" key="1">
    <source>
        <dbReference type="EMBL" id="VUX17331.1"/>
    </source>
</evidence>
<dbReference type="Proteomes" id="UP000358366">
    <property type="component" value="Unassembled WGS sequence"/>
</dbReference>
<dbReference type="GO" id="GO:0070573">
    <property type="term" value="F:metallodipeptidase activity"/>
    <property type="evidence" value="ECO:0007669"/>
    <property type="project" value="InterPro"/>
</dbReference>
<dbReference type="InterPro" id="IPR008257">
    <property type="entry name" value="Pept_M19"/>
</dbReference>
<reference evidence="1 2" key="1">
    <citation type="submission" date="2019-07" db="EMBL/GenBank/DDBJ databases">
        <authorList>
            <person name="Hibberd C M."/>
            <person name="Gehrig L. J."/>
            <person name="Chang H.-W."/>
            <person name="Venkatesh S."/>
        </authorList>
    </citation>
    <scope>NUCLEOTIDE SEQUENCE [LARGE SCALE GENOMIC DNA]</scope>
    <source>
        <strain evidence="1">Dorea_formicigenerans_SSTS_Bg7063</strain>
    </source>
</reference>
<dbReference type="GO" id="GO:0006508">
    <property type="term" value="P:proteolysis"/>
    <property type="evidence" value="ECO:0007669"/>
    <property type="project" value="InterPro"/>
</dbReference>
<name>A0A564UD39_9FIRM</name>
<dbReference type="PROSITE" id="PS51365">
    <property type="entry name" value="RENAL_DIPEPTIDASE_2"/>
    <property type="match status" value="1"/>
</dbReference>
<gene>
    <name evidence="1" type="ORF">DFSSTS7063_02424</name>
</gene>
<accession>A0A564UD39</accession>
<dbReference type="InterPro" id="IPR032466">
    <property type="entry name" value="Metal_Hydrolase"/>
</dbReference>
<dbReference type="RefSeq" id="WP_144125459.1">
    <property type="nucleotide sequence ID" value="NZ_CABHNI010000047.1"/>
</dbReference>
<proteinExistence type="predicted"/>
<dbReference type="Pfam" id="PF01244">
    <property type="entry name" value="Peptidase_M19"/>
    <property type="match status" value="1"/>
</dbReference>
<organism evidence="1 2">
    <name type="scientific">Dorea formicigenerans</name>
    <dbReference type="NCBI Taxonomy" id="39486"/>
    <lineage>
        <taxon>Bacteria</taxon>
        <taxon>Bacillati</taxon>
        <taxon>Bacillota</taxon>
        <taxon>Clostridia</taxon>
        <taxon>Lachnospirales</taxon>
        <taxon>Lachnospiraceae</taxon>
        <taxon>Dorea</taxon>
    </lineage>
</organism>
<dbReference type="SUPFAM" id="SSF51556">
    <property type="entry name" value="Metallo-dependent hydrolases"/>
    <property type="match status" value="1"/>
</dbReference>
<dbReference type="PANTHER" id="PTHR10443">
    <property type="entry name" value="MICROSOMAL DIPEPTIDASE"/>
    <property type="match status" value="1"/>
</dbReference>
<evidence type="ECO:0000313" key="2">
    <source>
        <dbReference type="Proteomes" id="UP000358366"/>
    </source>
</evidence>
<protein>
    <submittedName>
        <fullName evidence="1">Membrane dipeptidase (Peptidase family M19)</fullName>
    </submittedName>
</protein>
<dbReference type="AlphaFoldDB" id="A0A564UD39"/>
<dbReference type="PANTHER" id="PTHR10443:SF12">
    <property type="entry name" value="DIPEPTIDASE"/>
    <property type="match status" value="1"/>
</dbReference>
<dbReference type="EMBL" id="CABHNI010000047">
    <property type="protein sequence ID" value="VUX17331.1"/>
    <property type="molecule type" value="Genomic_DNA"/>
</dbReference>
<sequence>MQLFDLHCDSLVNFKTLQSDFLCDKTQFSLRELGKFKRLCQTMAVFIPDEIRGEEAVEYFKVHRDYLKKLTKKQPELAEQAYTAEDIECITNVGKCAVVLSVESGAALGGKLENVDMLADSGVKMLTLVWNGINELGSGHNTEQGLTDFGKQVIRKMEERKIIVDVSHLNDPGFEDVCEIATKPFIATHSNLRAVCSHRRNLTDDQFKEIVRRKGLVGVNLFENFLSDEHVGDLDSLYRHVYRMLELGGEDIIACGSDFDGADIDVSLDTPAKFAASSDYLLQKGISEKILNKMYFENALEFFRKNL</sequence>
<dbReference type="Gene3D" id="3.20.20.140">
    <property type="entry name" value="Metal-dependent hydrolases"/>
    <property type="match status" value="1"/>
</dbReference>